<sequence length="141" mass="15635">MILRTRLRSAVCDCDRLRTRQSPSQSSSTLCNCDCESLSISVFSLLGFQPSGGGGDGSYLDAEDDDVTFSREQEEAREAMDAGRCGAVVQREAIHLHSIRLHLLQPLSPDPAVTPPSFIGMKKRIMLQALIHYHQLNFSRN</sequence>
<comment type="caution">
    <text evidence="1">The sequence shown here is derived from an EMBL/GenBank/DDBJ whole genome shotgun (WGS) entry which is preliminary data.</text>
</comment>
<reference evidence="1" key="1">
    <citation type="submission" date="2022-02" db="EMBL/GenBank/DDBJ databases">
        <title>Plant Genome Project.</title>
        <authorList>
            <person name="Zhang R.-G."/>
        </authorList>
    </citation>
    <scope>NUCLEOTIDE SEQUENCE</scope>
    <source>
        <strain evidence="1">AT1</strain>
    </source>
</reference>
<gene>
    <name evidence="1" type="ORF">RHMOL_Rhmol02G0027200</name>
</gene>
<evidence type="ECO:0000313" key="1">
    <source>
        <dbReference type="EMBL" id="KAI8566272.1"/>
    </source>
</evidence>
<accession>A0ACC0PKN6</accession>
<protein>
    <submittedName>
        <fullName evidence="1">Uncharacterized protein</fullName>
    </submittedName>
</protein>
<organism evidence="1 2">
    <name type="scientific">Rhododendron molle</name>
    <name type="common">Chinese azalea</name>
    <name type="synonym">Azalea mollis</name>
    <dbReference type="NCBI Taxonomy" id="49168"/>
    <lineage>
        <taxon>Eukaryota</taxon>
        <taxon>Viridiplantae</taxon>
        <taxon>Streptophyta</taxon>
        <taxon>Embryophyta</taxon>
        <taxon>Tracheophyta</taxon>
        <taxon>Spermatophyta</taxon>
        <taxon>Magnoliopsida</taxon>
        <taxon>eudicotyledons</taxon>
        <taxon>Gunneridae</taxon>
        <taxon>Pentapetalae</taxon>
        <taxon>asterids</taxon>
        <taxon>Ericales</taxon>
        <taxon>Ericaceae</taxon>
        <taxon>Ericoideae</taxon>
        <taxon>Rhodoreae</taxon>
        <taxon>Rhododendron</taxon>
    </lineage>
</organism>
<dbReference type="Proteomes" id="UP001062846">
    <property type="component" value="Chromosome 2"/>
</dbReference>
<proteinExistence type="predicted"/>
<keyword evidence="2" id="KW-1185">Reference proteome</keyword>
<name>A0ACC0PKN6_RHOML</name>
<evidence type="ECO:0000313" key="2">
    <source>
        <dbReference type="Proteomes" id="UP001062846"/>
    </source>
</evidence>
<dbReference type="EMBL" id="CM046389">
    <property type="protein sequence ID" value="KAI8566272.1"/>
    <property type="molecule type" value="Genomic_DNA"/>
</dbReference>